<gene>
    <name evidence="1" type="ORF">N1851_002801</name>
</gene>
<evidence type="ECO:0000313" key="2">
    <source>
        <dbReference type="Proteomes" id="UP001174136"/>
    </source>
</evidence>
<dbReference type="EMBL" id="JAOPHQ010000323">
    <property type="protein sequence ID" value="KAK0154887.1"/>
    <property type="molecule type" value="Genomic_DNA"/>
</dbReference>
<protein>
    <submittedName>
        <fullName evidence="1">Uncharacterized protein</fullName>
    </submittedName>
</protein>
<name>A0AA47N9G3_MERPO</name>
<evidence type="ECO:0000313" key="1">
    <source>
        <dbReference type="EMBL" id="KAK0154887.1"/>
    </source>
</evidence>
<reference evidence="1" key="1">
    <citation type="journal article" date="2023" name="Front. Mar. Sci.">
        <title>A new Merluccius polli reference genome to investigate the effects of global change in West African waters.</title>
        <authorList>
            <person name="Mateo J.L."/>
            <person name="Blanco-Fernandez C."/>
            <person name="Garcia-Vazquez E."/>
            <person name="Machado-Schiaffino G."/>
        </authorList>
    </citation>
    <scope>NUCLEOTIDE SEQUENCE</scope>
    <source>
        <strain evidence="1">C29</strain>
        <tissue evidence="1">Fin</tissue>
    </source>
</reference>
<comment type="caution">
    <text evidence="1">The sequence shown here is derived from an EMBL/GenBank/DDBJ whole genome shotgun (WGS) entry which is preliminary data.</text>
</comment>
<dbReference type="Proteomes" id="UP001174136">
    <property type="component" value="Unassembled WGS sequence"/>
</dbReference>
<sequence>MGSGLRREAPCTSWVSCWVTLVTIPARRLDTLNLSIHNREHRHTKIHKILWREDVITVITACAILHNRILKVICCVHSYGEVSCLVEEVICYVISKILTKFFKCRLEGVEYDPGVSLLLCGFQSRNRDNRPFCQHHTLCLFFETTTQVEMSWAKIGRISFPAHLF</sequence>
<proteinExistence type="predicted"/>
<dbReference type="AlphaFoldDB" id="A0AA47N9G3"/>
<organism evidence="1 2">
    <name type="scientific">Merluccius polli</name>
    <name type="common">Benguela hake</name>
    <name type="synonym">Merluccius cadenati</name>
    <dbReference type="NCBI Taxonomy" id="89951"/>
    <lineage>
        <taxon>Eukaryota</taxon>
        <taxon>Metazoa</taxon>
        <taxon>Chordata</taxon>
        <taxon>Craniata</taxon>
        <taxon>Vertebrata</taxon>
        <taxon>Euteleostomi</taxon>
        <taxon>Actinopterygii</taxon>
        <taxon>Neopterygii</taxon>
        <taxon>Teleostei</taxon>
        <taxon>Neoteleostei</taxon>
        <taxon>Acanthomorphata</taxon>
        <taxon>Zeiogadaria</taxon>
        <taxon>Gadariae</taxon>
        <taxon>Gadiformes</taxon>
        <taxon>Gadoidei</taxon>
        <taxon>Merlucciidae</taxon>
        <taxon>Merluccius</taxon>
    </lineage>
</organism>
<keyword evidence="2" id="KW-1185">Reference proteome</keyword>
<accession>A0AA47N9G3</accession>